<proteinExistence type="predicted"/>
<dbReference type="PANTHER" id="PTHR21621">
    <property type="entry name" value="RIBOSOMAL PROTEIN S6 MODIFICATION PROTEIN"/>
    <property type="match status" value="1"/>
</dbReference>
<reference evidence="2 3" key="1">
    <citation type="journal article" date="2019" name="Int. J. Syst. Evol. Microbiol.">
        <title>The Global Catalogue of Microorganisms (GCM) 10K type strain sequencing project: providing services to taxonomists for standard genome sequencing and annotation.</title>
        <authorList>
            <consortium name="The Broad Institute Genomics Platform"/>
            <consortium name="The Broad Institute Genome Sequencing Center for Infectious Disease"/>
            <person name="Wu L."/>
            <person name="Ma J."/>
        </authorList>
    </citation>
    <scope>NUCLEOTIDE SEQUENCE [LARGE SCALE GENOMIC DNA]</scope>
    <source>
        <strain evidence="2 3">CGMCC 1.12230</strain>
    </source>
</reference>
<name>A0ABD6BC31_9EURY</name>
<organism evidence="2 3">
    <name type="scientific">Haloarchaeobius amylolyticus</name>
    <dbReference type="NCBI Taxonomy" id="1198296"/>
    <lineage>
        <taxon>Archaea</taxon>
        <taxon>Methanobacteriati</taxon>
        <taxon>Methanobacteriota</taxon>
        <taxon>Stenosarchaea group</taxon>
        <taxon>Halobacteria</taxon>
        <taxon>Halobacteriales</taxon>
        <taxon>Halorubellaceae</taxon>
        <taxon>Haloarchaeobius</taxon>
    </lineage>
</organism>
<dbReference type="Gene3D" id="3.30.470.20">
    <property type="entry name" value="ATP-grasp fold, B domain"/>
    <property type="match status" value="1"/>
</dbReference>
<dbReference type="Proteomes" id="UP001597076">
    <property type="component" value="Unassembled WGS sequence"/>
</dbReference>
<protein>
    <submittedName>
        <fullName evidence="2">MvdC/MvdD family ATP grasp protein</fullName>
    </submittedName>
</protein>
<gene>
    <name evidence="2" type="ORF">ACFR99_01545</name>
</gene>
<evidence type="ECO:0000259" key="1">
    <source>
        <dbReference type="Pfam" id="PF21068"/>
    </source>
</evidence>
<dbReference type="EMBL" id="JBHUDI010000001">
    <property type="protein sequence ID" value="MFD1562254.1"/>
    <property type="molecule type" value="Genomic_DNA"/>
</dbReference>
<dbReference type="PANTHER" id="PTHR21621:SF0">
    <property type="entry name" value="BETA-CITRYLGLUTAMATE SYNTHASE B-RELATED"/>
    <property type="match status" value="1"/>
</dbReference>
<accession>A0ABD6BC31</accession>
<dbReference type="AlphaFoldDB" id="A0ABD6BC31"/>
<comment type="caution">
    <text evidence="2">The sequence shown here is derived from an EMBL/GenBank/DDBJ whole genome shotgun (WGS) entry which is preliminary data.</text>
</comment>
<evidence type="ECO:0000313" key="3">
    <source>
        <dbReference type="Proteomes" id="UP001597076"/>
    </source>
</evidence>
<evidence type="ECO:0000313" key="2">
    <source>
        <dbReference type="EMBL" id="MFD1562254.1"/>
    </source>
</evidence>
<dbReference type="SUPFAM" id="SSF56059">
    <property type="entry name" value="Glutathione synthetase ATP-binding domain-like"/>
    <property type="match status" value="1"/>
</dbReference>
<feature type="domain" description="MvdD-like pre-ATP grasp" evidence="1">
    <location>
        <begin position="2"/>
        <end position="109"/>
    </location>
</feature>
<dbReference type="InterPro" id="IPR048936">
    <property type="entry name" value="MvdD-like_ATPgrasp"/>
</dbReference>
<dbReference type="Pfam" id="PF21068">
    <property type="entry name" value="ATPgraspMvdD"/>
    <property type="match status" value="1"/>
</dbReference>
<keyword evidence="3" id="KW-1185">Reference proteome</keyword>
<dbReference type="RefSeq" id="WP_390283693.1">
    <property type="nucleotide sequence ID" value="NZ_JBHUDI010000001.1"/>
</dbReference>
<sequence>MILILSNKWDVTVDFVVRELQEREHPYLRLNTEDISELDISTELPDLSVTVENHGRSVDLVKEVGAVWYRRPGKPFEFTDDEKPSQGTVEYIREQWGAWIESLQAVPNISWMNDPLLNHKMESKIRQLNLADEIGFKIPQTKVTNRRPDIDEMFERHGSVISKALSSPLVTENEEDEFVYTVCLDEPPADNQSVQVSPTIFQEPMLPKTDYRVTVIGDTVFPVKIRADDDEGVPVDWRTKKEDVEFVQQELPERIEDLCRRYVNEAGLVFGAIDLVETDGNFVFLEINPNGEWGWLQKPWGVPIAESLTEKLIQLDREADRN</sequence>